<organism evidence="1">
    <name type="scientific">Brugia malayi</name>
    <name type="common">Filarial nematode worm</name>
    <dbReference type="NCBI Taxonomy" id="6279"/>
    <lineage>
        <taxon>Eukaryota</taxon>
        <taxon>Metazoa</taxon>
        <taxon>Ecdysozoa</taxon>
        <taxon>Nematoda</taxon>
        <taxon>Chromadorea</taxon>
        <taxon>Rhabditida</taxon>
        <taxon>Spirurina</taxon>
        <taxon>Spiruromorpha</taxon>
        <taxon>Filarioidea</taxon>
        <taxon>Onchocercidae</taxon>
        <taxon>Brugia</taxon>
    </lineage>
</organism>
<reference evidence="1" key="1">
    <citation type="journal article" date="2007" name="Science">
        <title>Draft genome of the filarial nematode parasite Brugia malayi.</title>
        <authorList>
            <person name="Ghedin E."/>
            <person name="Wang S."/>
            <person name="Spiro D."/>
            <person name="Caler E."/>
            <person name="Zhao Q."/>
            <person name="Crabtree J."/>
            <person name="Allen J.E."/>
            <person name="Delcher A.L."/>
            <person name="Guiliano D.B."/>
            <person name="Miranda-Saavedra D."/>
            <person name="Angiuoli S.V."/>
            <person name="Creasy T."/>
            <person name="Amedeo P."/>
            <person name="Haas B."/>
            <person name="El-Sayed N.M."/>
            <person name="Wortman J.R."/>
            <person name="Feldblyum T."/>
            <person name="Tallon L."/>
            <person name="Schatz M."/>
            <person name="Shumway M."/>
            <person name="Koo H."/>
            <person name="Salzberg S.L."/>
            <person name="Schobel S."/>
            <person name="Pertea M."/>
            <person name="Pop M."/>
            <person name="White O."/>
            <person name="Barton G.J."/>
            <person name="Carlow C.K."/>
            <person name="Crawford M.J."/>
            <person name="Daub J."/>
            <person name="Dimmic M.W."/>
            <person name="Estes C.F."/>
            <person name="Foster J.M."/>
            <person name="Ganatra M."/>
            <person name="Gregory W.F."/>
            <person name="Johnson N.M."/>
            <person name="Jin J."/>
            <person name="Komuniecki R."/>
            <person name="Korf I."/>
            <person name="Kumar S."/>
            <person name="Laney S."/>
            <person name="Li B.W."/>
            <person name="Li W."/>
            <person name="Lindblom T.H."/>
            <person name="Lustigman S."/>
            <person name="Ma D."/>
            <person name="Maina C.V."/>
            <person name="Martin D.M."/>
            <person name="McCarter J.P."/>
            <person name="McReynolds L."/>
            <person name="Mitreva M."/>
            <person name="Nutman T.B."/>
            <person name="Parkinson J."/>
            <person name="Peregrin-Alvarez J.M."/>
            <person name="Poole C."/>
            <person name="Ren Q."/>
            <person name="Saunders L."/>
            <person name="Sluder A.E."/>
            <person name="Smith K."/>
            <person name="Stanke M."/>
            <person name="Unnasch T.R."/>
            <person name="Ware J."/>
            <person name="Wei A.D."/>
            <person name="Weil G."/>
            <person name="Williams D.J."/>
            <person name="Zhang Y."/>
            <person name="Williams S.A."/>
            <person name="Fraser-Liggett C."/>
            <person name="Slatko B."/>
            <person name="Blaxter M.L."/>
            <person name="Scott A.L."/>
        </authorList>
    </citation>
    <scope>NUCLEOTIDE SEQUENCE</scope>
    <source>
        <strain evidence="1">FR3</strain>
    </source>
</reference>
<reference evidence="1" key="2">
    <citation type="submission" date="2012-12" db="EMBL/GenBank/DDBJ databases">
        <authorList>
            <consortium name="WormBase Consortium"/>
            <person name="Ghedin E."/>
            <person name="Paulini M."/>
        </authorList>
    </citation>
    <scope>NUCLEOTIDE SEQUENCE</scope>
    <source>
        <strain evidence="1">FR3</strain>
    </source>
</reference>
<dbReference type="AlphaFoldDB" id="A0A1I9G9L6"/>
<gene>
    <name evidence="1" type="primary">Bm11677</name>
    <name evidence="1" type="ORF">BM_Bm11677</name>
</gene>
<protein>
    <submittedName>
        <fullName evidence="1">Bm11677</fullName>
    </submittedName>
</protein>
<dbReference type="EMBL" id="LN859645">
    <property type="protein sequence ID" value="CDQ07404.1"/>
    <property type="molecule type" value="Genomic_DNA"/>
</dbReference>
<sequence>MKRGEKRKRKWSGRAMVTHMCQTHSPEKLRERLPRSPGAEGAGGCELMCGLGTNLVPQEEQKALVTAPAFSAGA</sequence>
<name>A0A1I9G9L6_BRUMA</name>
<accession>A0A1I9G9L6</accession>
<evidence type="ECO:0000313" key="1">
    <source>
        <dbReference type="EMBL" id="CDQ07404.1"/>
    </source>
</evidence>
<proteinExistence type="predicted"/>